<dbReference type="SMART" id="SM00862">
    <property type="entry name" value="Trans_reg_C"/>
    <property type="match status" value="1"/>
</dbReference>
<protein>
    <submittedName>
        <fullName evidence="7">Transcriptional regulatory protein, C terminal</fullName>
    </submittedName>
</protein>
<proteinExistence type="predicted"/>
<dbReference type="Pfam" id="PF00486">
    <property type="entry name" value="Trans_reg_C"/>
    <property type="match status" value="1"/>
</dbReference>
<feature type="domain" description="FHA" evidence="5">
    <location>
        <begin position="28"/>
        <end position="80"/>
    </location>
</feature>
<organism evidence="7 8">
    <name type="scientific">Evansella caseinilytica</name>
    <dbReference type="NCBI Taxonomy" id="1503961"/>
    <lineage>
        <taxon>Bacteria</taxon>
        <taxon>Bacillati</taxon>
        <taxon>Bacillota</taxon>
        <taxon>Bacilli</taxon>
        <taxon>Bacillales</taxon>
        <taxon>Bacillaceae</taxon>
        <taxon>Evansella</taxon>
    </lineage>
</organism>
<dbReference type="InterPro" id="IPR000253">
    <property type="entry name" value="FHA_dom"/>
</dbReference>
<dbReference type="GO" id="GO:0000160">
    <property type="term" value="P:phosphorelay signal transduction system"/>
    <property type="evidence" value="ECO:0007669"/>
    <property type="project" value="InterPro"/>
</dbReference>
<dbReference type="PANTHER" id="PTHR23308">
    <property type="entry name" value="NUCLEAR INHIBITOR OF PROTEIN PHOSPHATASE-1"/>
    <property type="match status" value="1"/>
</dbReference>
<evidence type="ECO:0000313" key="7">
    <source>
        <dbReference type="EMBL" id="SDY20698.1"/>
    </source>
</evidence>
<dbReference type="InterPro" id="IPR008984">
    <property type="entry name" value="SMAD_FHA_dom_sf"/>
</dbReference>
<feature type="DNA-binding region" description="OmpR/PhoB-type" evidence="4">
    <location>
        <begin position="122"/>
        <end position="224"/>
    </location>
</feature>
<evidence type="ECO:0000259" key="6">
    <source>
        <dbReference type="PROSITE" id="PS51755"/>
    </source>
</evidence>
<dbReference type="SUPFAM" id="SSF46894">
    <property type="entry name" value="C-terminal effector domain of the bipartite response regulators"/>
    <property type="match status" value="1"/>
</dbReference>
<dbReference type="Gene3D" id="2.60.200.20">
    <property type="match status" value="1"/>
</dbReference>
<reference evidence="8" key="1">
    <citation type="submission" date="2016-10" db="EMBL/GenBank/DDBJ databases">
        <authorList>
            <person name="Varghese N."/>
            <person name="Submissions S."/>
        </authorList>
    </citation>
    <scope>NUCLEOTIDE SEQUENCE [LARGE SCALE GENOMIC DNA]</scope>
    <source>
        <strain evidence="8">SP</strain>
    </source>
</reference>
<dbReference type="Gene3D" id="1.10.10.10">
    <property type="entry name" value="Winged helix-like DNA-binding domain superfamily/Winged helix DNA-binding domain"/>
    <property type="match status" value="1"/>
</dbReference>
<dbReference type="PROSITE" id="PS50006">
    <property type="entry name" value="FHA_DOMAIN"/>
    <property type="match status" value="1"/>
</dbReference>
<dbReference type="STRING" id="1503961.SAMN05421736_101660"/>
<dbReference type="GO" id="GO:0003677">
    <property type="term" value="F:DNA binding"/>
    <property type="evidence" value="ECO:0007669"/>
    <property type="project" value="UniProtKB-UniRule"/>
</dbReference>
<evidence type="ECO:0000256" key="2">
    <source>
        <dbReference type="ARBA" id="ARBA00023125"/>
    </source>
</evidence>
<keyword evidence="8" id="KW-1185">Reference proteome</keyword>
<dbReference type="InterPro" id="IPR050923">
    <property type="entry name" value="Cell_Proc_Reg/RNA_Proc"/>
</dbReference>
<evidence type="ECO:0000256" key="4">
    <source>
        <dbReference type="PROSITE-ProRule" id="PRU01091"/>
    </source>
</evidence>
<gene>
    <name evidence="7" type="ORF">SAMN05421736_101660</name>
</gene>
<dbReference type="GO" id="GO:0006355">
    <property type="term" value="P:regulation of DNA-templated transcription"/>
    <property type="evidence" value="ECO:0007669"/>
    <property type="project" value="InterPro"/>
</dbReference>
<dbReference type="AlphaFoldDB" id="A0A1H3I0T9"/>
<feature type="domain" description="OmpR/PhoB-type" evidence="6">
    <location>
        <begin position="122"/>
        <end position="224"/>
    </location>
</feature>
<sequence>MNISHVLIVEQGTPFEEGAFIPLSGVKTVLGRQGNQWDPDIAFNNVFVSRKHLIIHRKNGQFFIEDLNSKHGTFLNNQRLKANEQVPLRVTDKITLANELIQLSFSANLDETFDMLPVNKSVAGHVATDCYLDPLKQEAVIQEVPYQFSGKEYMCFEYLLQNRDGFVSKEALKKKVWPERCGNAEETPDVSNEEINVLLYRIRRKTQRQICIENIRGKGYILSFHEEAGRGH</sequence>
<dbReference type="InterPro" id="IPR016032">
    <property type="entry name" value="Sig_transdc_resp-reg_C-effctor"/>
</dbReference>
<keyword evidence="1" id="KW-0805">Transcription regulation</keyword>
<dbReference type="OrthoDB" id="1683123at2"/>
<keyword evidence="3" id="KW-0804">Transcription</keyword>
<name>A0A1H3I0T9_9BACI</name>
<dbReference type="CDD" id="cd00060">
    <property type="entry name" value="FHA"/>
    <property type="match status" value="1"/>
</dbReference>
<evidence type="ECO:0000256" key="1">
    <source>
        <dbReference type="ARBA" id="ARBA00023015"/>
    </source>
</evidence>
<dbReference type="CDD" id="cd00383">
    <property type="entry name" value="trans_reg_C"/>
    <property type="match status" value="1"/>
</dbReference>
<keyword evidence="2 4" id="KW-0238">DNA-binding</keyword>
<dbReference type="SUPFAM" id="SSF49879">
    <property type="entry name" value="SMAD/FHA domain"/>
    <property type="match status" value="1"/>
</dbReference>
<dbReference type="InterPro" id="IPR001867">
    <property type="entry name" value="OmpR/PhoB-type_DNA-bd"/>
</dbReference>
<accession>A0A1H3I0T9</accession>
<dbReference type="Proteomes" id="UP000198935">
    <property type="component" value="Unassembled WGS sequence"/>
</dbReference>
<dbReference type="InterPro" id="IPR036388">
    <property type="entry name" value="WH-like_DNA-bd_sf"/>
</dbReference>
<dbReference type="EMBL" id="FNPI01000001">
    <property type="protein sequence ID" value="SDY20698.1"/>
    <property type="molecule type" value="Genomic_DNA"/>
</dbReference>
<dbReference type="PROSITE" id="PS51755">
    <property type="entry name" value="OMPR_PHOB"/>
    <property type="match status" value="1"/>
</dbReference>
<evidence type="ECO:0000313" key="8">
    <source>
        <dbReference type="Proteomes" id="UP000198935"/>
    </source>
</evidence>
<evidence type="ECO:0000259" key="5">
    <source>
        <dbReference type="PROSITE" id="PS50006"/>
    </source>
</evidence>
<evidence type="ECO:0000256" key="3">
    <source>
        <dbReference type="ARBA" id="ARBA00023163"/>
    </source>
</evidence>
<dbReference type="Pfam" id="PF00498">
    <property type="entry name" value="FHA"/>
    <property type="match status" value="1"/>
</dbReference>
<dbReference type="SMART" id="SM00240">
    <property type="entry name" value="FHA"/>
    <property type="match status" value="1"/>
</dbReference>